<evidence type="ECO:0000256" key="2">
    <source>
        <dbReference type="ARBA" id="ARBA00022448"/>
    </source>
</evidence>
<keyword evidence="3" id="KW-1003">Cell membrane</keyword>
<keyword evidence="7 10" id="KW-1133">Transmembrane helix</keyword>
<keyword evidence="6" id="KW-0029">Amino-acid transport</keyword>
<dbReference type="GO" id="GO:0005304">
    <property type="term" value="F:L-valine transmembrane transporter activity"/>
    <property type="evidence" value="ECO:0007669"/>
    <property type="project" value="TreeGrafter"/>
</dbReference>
<keyword evidence="2" id="KW-0813">Transport</keyword>
<feature type="transmembrane region" description="Helical" evidence="10">
    <location>
        <begin position="104"/>
        <end position="129"/>
    </location>
</feature>
<feature type="non-terminal residue" evidence="11">
    <location>
        <position position="1"/>
    </location>
</feature>
<evidence type="ECO:0000256" key="3">
    <source>
        <dbReference type="ARBA" id="ARBA00022475"/>
    </source>
</evidence>
<keyword evidence="8 10" id="KW-0472">Membrane</keyword>
<dbReference type="GO" id="GO:0015188">
    <property type="term" value="F:L-isoleucine transmembrane transporter activity"/>
    <property type="evidence" value="ECO:0007669"/>
    <property type="project" value="TreeGrafter"/>
</dbReference>
<dbReference type="InterPro" id="IPR001851">
    <property type="entry name" value="ABC_transp_permease"/>
</dbReference>
<evidence type="ECO:0000256" key="4">
    <source>
        <dbReference type="ARBA" id="ARBA00022519"/>
    </source>
</evidence>
<comment type="caution">
    <text evidence="11">The sequence shown here is derived from an EMBL/GenBank/DDBJ whole genome shotgun (WGS) entry which is preliminary data.</text>
</comment>
<dbReference type="GO" id="GO:0005886">
    <property type="term" value="C:plasma membrane"/>
    <property type="evidence" value="ECO:0007669"/>
    <property type="project" value="UniProtKB-SubCell"/>
</dbReference>
<gene>
    <name evidence="11" type="ORF">S12H4_43211</name>
</gene>
<feature type="transmembrane region" description="Helical" evidence="10">
    <location>
        <begin position="141"/>
        <end position="172"/>
    </location>
</feature>
<dbReference type="CDD" id="cd06582">
    <property type="entry name" value="TM_PBP1_LivH_like"/>
    <property type="match status" value="1"/>
</dbReference>
<comment type="similarity">
    <text evidence="9">Belongs to the binding-protein-dependent transport system permease family. LivHM subfamily.</text>
</comment>
<keyword evidence="4" id="KW-0997">Cell inner membrane</keyword>
<dbReference type="Pfam" id="PF02653">
    <property type="entry name" value="BPD_transp_2"/>
    <property type="match status" value="1"/>
</dbReference>
<name>X1TLM2_9ZZZZ</name>
<proteinExistence type="inferred from homology"/>
<keyword evidence="5 10" id="KW-0812">Transmembrane</keyword>
<dbReference type="GO" id="GO:0015192">
    <property type="term" value="F:L-phenylalanine transmembrane transporter activity"/>
    <property type="evidence" value="ECO:0007669"/>
    <property type="project" value="TreeGrafter"/>
</dbReference>
<organism evidence="11">
    <name type="scientific">marine sediment metagenome</name>
    <dbReference type="NCBI Taxonomy" id="412755"/>
    <lineage>
        <taxon>unclassified sequences</taxon>
        <taxon>metagenomes</taxon>
        <taxon>ecological metagenomes</taxon>
    </lineage>
</organism>
<dbReference type="GO" id="GO:0015808">
    <property type="term" value="P:L-alanine transport"/>
    <property type="evidence" value="ECO:0007669"/>
    <property type="project" value="TreeGrafter"/>
</dbReference>
<dbReference type="AlphaFoldDB" id="X1TLM2"/>
<dbReference type="InterPro" id="IPR052157">
    <property type="entry name" value="BCAA_transport_permease"/>
</dbReference>
<feature type="transmembrane region" description="Helical" evidence="10">
    <location>
        <begin position="57"/>
        <end position="74"/>
    </location>
</feature>
<evidence type="ECO:0000256" key="10">
    <source>
        <dbReference type="SAM" id="Phobius"/>
    </source>
</evidence>
<dbReference type="EMBL" id="BARW01026503">
    <property type="protein sequence ID" value="GAJ06164.1"/>
    <property type="molecule type" value="Genomic_DNA"/>
</dbReference>
<dbReference type="GO" id="GO:1903806">
    <property type="term" value="P:L-isoleucine import across plasma membrane"/>
    <property type="evidence" value="ECO:0007669"/>
    <property type="project" value="TreeGrafter"/>
</dbReference>
<feature type="transmembrane region" description="Helical" evidence="10">
    <location>
        <begin position="6"/>
        <end position="28"/>
    </location>
</feature>
<evidence type="ECO:0000256" key="8">
    <source>
        <dbReference type="ARBA" id="ARBA00023136"/>
    </source>
</evidence>
<feature type="transmembrane region" description="Helical" evidence="10">
    <location>
        <begin position="184"/>
        <end position="202"/>
    </location>
</feature>
<evidence type="ECO:0000256" key="7">
    <source>
        <dbReference type="ARBA" id="ARBA00022989"/>
    </source>
</evidence>
<evidence type="ECO:0008006" key="12">
    <source>
        <dbReference type="Google" id="ProtNLM"/>
    </source>
</evidence>
<reference evidence="11" key="1">
    <citation type="journal article" date="2014" name="Front. Microbiol.">
        <title>High frequency of phylogenetically diverse reductive dehalogenase-homologous genes in deep subseafloor sedimentary metagenomes.</title>
        <authorList>
            <person name="Kawai M."/>
            <person name="Futagami T."/>
            <person name="Toyoda A."/>
            <person name="Takaki Y."/>
            <person name="Nishi S."/>
            <person name="Hori S."/>
            <person name="Arai W."/>
            <person name="Tsubouchi T."/>
            <person name="Morono Y."/>
            <person name="Uchiyama I."/>
            <person name="Ito T."/>
            <person name="Fujiyama A."/>
            <person name="Inagaki F."/>
            <person name="Takami H."/>
        </authorList>
    </citation>
    <scope>NUCLEOTIDE SEQUENCE</scope>
    <source>
        <strain evidence="11">Expedition CK06-06</strain>
    </source>
</reference>
<dbReference type="GO" id="GO:0042941">
    <property type="term" value="P:D-alanine transmembrane transport"/>
    <property type="evidence" value="ECO:0007669"/>
    <property type="project" value="TreeGrafter"/>
</dbReference>
<dbReference type="GO" id="GO:0015190">
    <property type="term" value="F:L-leucine transmembrane transporter activity"/>
    <property type="evidence" value="ECO:0007669"/>
    <property type="project" value="TreeGrafter"/>
</dbReference>
<evidence type="ECO:0000256" key="1">
    <source>
        <dbReference type="ARBA" id="ARBA00004651"/>
    </source>
</evidence>
<evidence type="ECO:0000256" key="5">
    <source>
        <dbReference type="ARBA" id="ARBA00022692"/>
    </source>
</evidence>
<evidence type="ECO:0000256" key="6">
    <source>
        <dbReference type="ARBA" id="ARBA00022970"/>
    </source>
</evidence>
<dbReference type="PANTHER" id="PTHR11795">
    <property type="entry name" value="BRANCHED-CHAIN AMINO ACID TRANSPORT SYSTEM PERMEASE PROTEIN LIVH"/>
    <property type="match status" value="1"/>
</dbReference>
<evidence type="ECO:0000256" key="9">
    <source>
        <dbReference type="ARBA" id="ARBA00037998"/>
    </source>
</evidence>
<comment type="subcellular location">
    <subcellularLocation>
        <location evidence="1">Cell membrane</location>
        <topology evidence="1">Multi-pass membrane protein</topology>
    </subcellularLocation>
</comment>
<protein>
    <recommendedName>
        <fullName evidence="12">Branched-chain amino acid ABC transporter permease</fullName>
    </recommendedName>
</protein>
<dbReference type="PANTHER" id="PTHR11795:SF371">
    <property type="entry name" value="HIGH-AFFINITY BRANCHED-CHAIN AMINO ACID TRANSPORT SYSTEM PERMEASE PROTEIN LIVH"/>
    <property type="match status" value="1"/>
</dbReference>
<sequence length="207" mass="22446">SEEPGMITLFITSLGASVIVRNLFIMFFDARLKNFKTPNSLKGVYLSEHLIISKRNILIFLITIILCIILVYLVKNTKLGIAMRSISYDSQIAETLGINTERTIIITFIIASFIGGVGGILWGILFGSVSASMGTIPVVDAFIASVIGGVGNVFGAVVAGYILAIGSALFIAYLPPELVGAKPLFVWIIFFIILIFRPSGLFRPNIK</sequence>
<evidence type="ECO:0000313" key="11">
    <source>
        <dbReference type="EMBL" id="GAJ06164.1"/>
    </source>
</evidence>
<accession>X1TLM2</accession>